<dbReference type="PANTHER" id="PTHR44835:SF1">
    <property type="entry name" value="PROTEIN O-GLCNAC TRANSFERASE"/>
    <property type="match status" value="1"/>
</dbReference>
<evidence type="ECO:0000256" key="1">
    <source>
        <dbReference type="ARBA" id="ARBA00004922"/>
    </source>
</evidence>
<dbReference type="Gene3D" id="3.40.50.11380">
    <property type="match status" value="1"/>
</dbReference>
<evidence type="ECO:0000256" key="4">
    <source>
        <dbReference type="ARBA" id="ARBA00022676"/>
    </source>
</evidence>
<proteinExistence type="inferred from homology"/>
<accession>A0A316EVE2</accession>
<reference evidence="9 10" key="1">
    <citation type="submission" date="2018-05" db="EMBL/GenBank/DDBJ databases">
        <title>Genomic Encyclopedia of Type Strains, Phase IV (KMG-V): Genome sequencing to study the core and pangenomes of soil and plant-associated prokaryotes.</title>
        <authorList>
            <person name="Whitman W."/>
        </authorList>
    </citation>
    <scope>NUCLEOTIDE SEQUENCE [LARGE SCALE GENOMIC DNA]</scope>
    <source>
        <strain evidence="9 10">SLV-132</strain>
    </source>
</reference>
<evidence type="ECO:0000256" key="5">
    <source>
        <dbReference type="ARBA" id="ARBA00022679"/>
    </source>
</evidence>
<dbReference type="Proteomes" id="UP000245754">
    <property type="component" value="Unassembled WGS sequence"/>
</dbReference>
<keyword evidence="4" id="KW-0328">Glycosyltransferase</keyword>
<dbReference type="AlphaFoldDB" id="A0A316EVE2"/>
<name>A0A316EVE2_9BURK</name>
<keyword evidence="6" id="KW-0677">Repeat</keyword>
<dbReference type="PANTHER" id="PTHR44835">
    <property type="entry name" value="UDP-N-ACETYLGLUCOSAMINE--PEPTIDE N-ACETYLGLUCOSAMINYLTRANSFERASE SPINDLY-RELATED"/>
    <property type="match status" value="1"/>
</dbReference>
<dbReference type="InterPro" id="IPR051939">
    <property type="entry name" value="Glycosyltr_41/O-GlcNAc_trsf"/>
</dbReference>
<feature type="domain" description="O-GlcNAc transferase C-terminal" evidence="8">
    <location>
        <begin position="230"/>
        <end position="384"/>
    </location>
</feature>
<evidence type="ECO:0000313" key="10">
    <source>
        <dbReference type="Proteomes" id="UP000245754"/>
    </source>
</evidence>
<gene>
    <name evidence="9" type="ORF">C7419_102843</name>
</gene>
<dbReference type="EC" id="2.4.1.255" evidence="3"/>
<evidence type="ECO:0000259" key="8">
    <source>
        <dbReference type="Pfam" id="PF13844"/>
    </source>
</evidence>
<sequence>MQKYSSARPAQRAIQKAWAAFDAGNYTGAIEAADLASRLGGDVPEIAYLKCSAMSRLGQDEAAMSLALATQARYPNNPSLAGLVGLLEHKKWNFTAAVPLLKRGLEGMPRSAVLWQAYTGALVGLEDHHAARVACEQALKILPNDENITINYASALRSCGDIETALTYYRRGQVLAPDNKINGSNMLLALLSDPDADAATLRKEAEKFAAVLARTAESPGPSAAPVGNDAPRVRLGILSADFRRHACVYFLIPLIANIDRNAFEVVLFSLNPKPDTFTDQIRQYADTFIDVADRPEPEVVRTLRDAQVDVMIDLGGYTGISPLSFMVHRLAPTQITWLGYPGTTGMKEIDYRITDWASDPDGFDDHYTEKLLRAPIFCAYHAQVTHPLLAYEPAYRVQQAPALTNGYITFGSCNSIGKLTASSFRLWSAVLARCPGSKLLIEAAGLGVTETRERMEGRLRAHGIDTDRVIFVPREGKNQYLTYHRIDIALDTSPYTGGTTTCDALWMGVPVVTLAGNAFHQRISVPFLNAVELDALVCEDEASYVDTACALASDVMQLDALRQSLRQRTERSRMSDAQGFAAWFEETVYHLVSERKGLPAKPPAREEGIFFGGKWYATKDLVLSLAAHLHTGDHESVRNILGNLSSTWYRHWIVCYGLAVVKYREGFPDEAIDLLVEAIGQRPYSLPLYRQLAAWLDECALDKTALAGLLGEQFGLTLEALEASPVATSFEIFGIEVEHVADEDNALEALA</sequence>
<dbReference type="SUPFAM" id="SSF48452">
    <property type="entry name" value="TPR-like"/>
    <property type="match status" value="1"/>
</dbReference>
<dbReference type="Gene3D" id="1.25.40.10">
    <property type="entry name" value="Tetratricopeptide repeat domain"/>
    <property type="match status" value="1"/>
</dbReference>
<dbReference type="EMBL" id="QGGT01000002">
    <property type="protein sequence ID" value="PWK35565.1"/>
    <property type="molecule type" value="Genomic_DNA"/>
</dbReference>
<dbReference type="SMART" id="SM00028">
    <property type="entry name" value="TPR"/>
    <property type="match status" value="4"/>
</dbReference>
<keyword evidence="10" id="KW-1185">Reference proteome</keyword>
<dbReference type="RefSeq" id="WP_109583597.1">
    <property type="nucleotide sequence ID" value="NZ_QGGT01000002.1"/>
</dbReference>
<keyword evidence="5 9" id="KW-0808">Transferase</keyword>
<evidence type="ECO:0000256" key="7">
    <source>
        <dbReference type="ARBA" id="ARBA00022803"/>
    </source>
</evidence>
<dbReference type="Gene3D" id="3.40.50.2000">
    <property type="entry name" value="Glycogen Phosphorylase B"/>
    <property type="match status" value="1"/>
</dbReference>
<dbReference type="SUPFAM" id="SSF53756">
    <property type="entry name" value="UDP-Glycosyltransferase/glycogen phosphorylase"/>
    <property type="match status" value="1"/>
</dbReference>
<evidence type="ECO:0000313" key="9">
    <source>
        <dbReference type="EMBL" id="PWK35565.1"/>
    </source>
</evidence>
<evidence type="ECO:0000256" key="6">
    <source>
        <dbReference type="ARBA" id="ARBA00022737"/>
    </source>
</evidence>
<evidence type="ECO:0000256" key="3">
    <source>
        <dbReference type="ARBA" id="ARBA00011970"/>
    </source>
</evidence>
<organism evidence="9 10">
    <name type="scientific">Cupriavidus plantarum</name>
    <dbReference type="NCBI Taxonomy" id="942865"/>
    <lineage>
        <taxon>Bacteria</taxon>
        <taxon>Pseudomonadati</taxon>
        <taxon>Pseudomonadota</taxon>
        <taxon>Betaproteobacteria</taxon>
        <taxon>Burkholderiales</taxon>
        <taxon>Burkholderiaceae</taxon>
        <taxon>Cupriavidus</taxon>
    </lineage>
</organism>
<dbReference type="Pfam" id="PF13844">
    <property type="entry name" value="Glyco_transf_41"/>
    <property type="match status" value="2"/>
</dbReference>
<dbReference type="InterPro" id="IPR019734">
    <property type="entry name" value="TPR_rpt"/>
</dbReference>
<dbReference type="GO" id="GO:0097363">
    <property type="term" value="F:protein O-acetylglucosaminyltransferase activity"/>
    <property type="evidence" value="ECO:0007669"/>
    <property type="project" value="UniProtKB-EC"/>
</dbReference>
<protein>
    <recommendedName>
        <fullName evidence="3">protein O-GlcNAc transferase</fullName>
        <ecNumber evidence="3">2.4.1.255</ecNumber>
    </recommendedName>
</protein>
<dbReference type="InterPro" id="IPR029489">
    <property type="entry name" value="OGT/SEC/SPY_C"/>
</dbReference>
<dbReference type="InterPro" id="IPR011990">
    <property type="entry name" value="TPR-like_helical_dom_sf"/>
</dbReference>
<comment type="pathway">
    <text evidence="1">Protein modification; protein glycosylation.</text>
</comment>
<comment type="caution">
    <text evidence="9">The sequence shown here is derived from an EMBL/GenBank/DDBJ whole genome shotgun (WGS) entry which is preliminary data.</text>
</comment>
<keyword evidence="7" id="KW-0802">TPR repeat</keyword>
<feature type="domain" description="O-GlcNAc transferase C-terminal" evidence="8">
    <location>
        <begin position="402"/>
        <end position="580"/>
    </location>
</feature>
<comment type="similarity">
    <text evidence="2">Belongs to the glycosyltransferase 41 family. O-GlcNAc transferase subfamily.</text>
</comment>
<evidence type="ECO:0000256" key="2">
    <source>
        <dbReference type="ARBA" id="ARBA00005386"/>
    </source>
</evidence>